<organism evidence="1 2">
    <name type="scientific">Serratia fonticola</name>
    <dbReference type="NCBI Taxonomy" id="47917"/>
    <lineage>
        <taxon>Bacteria</taxon>
        <taxon>Pseudomonadati</taxon>
        <taxon>Pseudomonadota</taxon>
        <taxon>Gammaproteobacteria</taxon>
        <taxon>Enterobacterales</taxon>
        <taxon>Yersiniaceae</taxon>
        <taxon>Serratia</taxon>
    </lineage>
</organism>
<dbReference type="EMBL" id="JAVIGA010000013">
    <property type="protein sequence ID" value="MDQ9127439.1"/>
    <property type="molecule type" value="Genomic_DNA"/>
</dbReference>
<reference evidence="1" key="1">
    <citation type="submission" date="2023-08" db="EMBL/GenBank/DDBJ databases">
        <title>The Comparative Genomic Analysis of Yersiniaceae from Polar Regions.</title>
        <authorList>
            <person name="Goncharov A."/>
            <person name="Aslanov B."/>
            <person name="Kolodzhieva V."/>
            <person name="Azarov D."/>
            <person name="Mochov A."/>
            <person name="Lebedeva E."/>
        </authorList>
    </citation>
    <scope>NUCLEOTIDE SEQUENCE</scope>
    <source>
        <strain evidence="1">Vf</strain>
    </source>
</reference>
<dbReference type="RefSeq" id="WP_309047629.1">
    <property type="nucleotide sequence ID" value="NZ_JAVIGA010000013.1"/>
</dbReference>
<accession>A0AAJ1YCC6</accession>
<name>A0AAJ1YCC6_SERFO</name>
<gene>
    <name evidence="1" type="ORF">RDT67_13480</name>
</gene>
<dbReference type="Proteomes" id="UP001224622">
    <property type="component" value="Unassembled WGS sequence"/>
</dbReference>
<proteinExistence type="predicted"/>
<dbReference type="AlphaFoldDB" id="A0AAJ1YCC6"/>
<evidence type="ECO:0000313" key="1">
    <source>
        <dbReference type="EMBL" id="MDQ9127439.1"/>
    </source>
</evidence>
<comment type="caution">
    <text evidence="1">The sequence shown here is derived from an EMBL/GenBank/DDBJ whole genome shotgun (WGS) entry which is preliminary data.</text>
</comment>
<sequence>MASENRITTNFKSVQIYNLVRFLAKRNKIGASRVIEETLRIAFDEQLKEPRKLLDDGKVGKNRNLLPNNYFLSGLTFNLATLLDGKDYIVSPREIVFDMSFPLIESESFNFNSKTEKSTIKRMVIRGEINKRLKSELESYIYDFAYPDAMLFFLTRADVSYKKEKPLFVNFYVTVTVYILPIHLNKKNLEKYSLLDFANITYRQFSDVAKKGWNRSKYSHLLYIDEVSQSKSGGYFIGVLHEQKQFTLEDFKGFEKVRIPTNDKIYFVDFHLDNSRMVIKRNQSKER</sequence>
<evidence type="ECO:0000313" key="2">
    <source>
        <dbReference type="Proteomes" id="UP001224622"/>
    </source>
</evidence>
<protein>
    <submittedName>
        <fullName evidence="1">Uncharacterized protein</fullName>
    </submittedName>
</protein>